<dbReference type="Proteomes" id="UP001458880">
    <property type="component" value="Unassembled WGS sequence"/>
</dbReference>
<feature type="region of interest" description="Disordered" evidence="1">
    <location>
        <begin position="68"/>
        <end position="92"/>
    </location>
</feature>
<proteinExistence type="predicted"/>
<organism evidence="2 3">
    <name type="scientific">Popillia japonica</name>
    <name type="common">Japanese beetle</name>
    <dbReference type="NCBI Taxonomy" id="7064"/>
    <lineage>
        <taxon>Eukaryota</taxon>
        <taxon>Metazoa</taxon>
        <taxon>Ecdysozoa</taxon>
        <taxon>Arthropoda</taxon>
        <taxon>Hexapoda</taxon>
        <taxon>Insecta</taxon>
        <taxon>Pterygota</taxon>
        <taxon>Neoptera</taxon>
        <taxon>Endopterygota</taxon>
        <taxon>Coleoptera</taxon>
        <taxon>Polyphaga</taxon>
        <taxon>Scarabaeiformia</taxon>
        <taxon>Scarabaeidae</taxon>
        <taxon>Rutelinae</taxon>
        <taxon>Popillia</taxon>
    </lineage>
</organism>
<protein>
    <recommendedName>
        <fullName evidence="4">Integrase zinc-binding domain-containing protein</fullName>
    </recommendedName>
</protein>
<accession>A0AAW1JGI2</accession>
<keyword evidence="3" id="KW-1185">Reference proteome</keyword>
<evidence type="ECO:0000256" key="1">
    <source>
        <dbReference type="SAM" id="MobiDB-lite"/>
    </source>
</evidence>
<reference evidence="2 3" key="1">
    <citation type="journal article" date="2024" name="BMC Genomics">
        <title>De novo assembly and annotation of Popillia japonica's genome with initial clues to its potential as an invasive pest.</title>
        <authorList>
            <person name="Cucini C."/>
            <person name="Boschi S."/>
            <person name="Funari R."/>
            <person name="Cardaioli E."/>
            <person name="Iannotti N."/>
            <person name="Marturano G."/>
            <person name="Paoli F."/>
            <person name="Bruttini M."/>
            <person name="Carapelli A."/>
            <person name="Frati F."/>
            <person name="Nardi F."/>
        </authorList>
    </citation>
    <scope>NUCLEOTIDE SEQUENCE [LARGE SCALE GENOMIC DNA]</scope>
    <source>
        <strain evidence="2">DMR45628</strain>
    </source>
</reference>
<dbReference type="AlphaFoldDB" id="A0AAW1JGI2"/>
<gene>
    <name evidence="2" type="ORF">QE152_g29889</name>
</gene>
<sequence length="159" mass="17713">MKTKKTKKSFAEENAFRLGAGGGSNEKFNINEIDMGIKDIIGQQLTGNALELDDDCMQEKIKITTTASRKRISSTTASPYQRPLNPSSSTNTTMIAPQATQRFHWLSIRADIIEYIRDCRLCTAFKRGRIQPAAPLRPLTSKQHTLSILDDGLAPPHPR</sequence>
<comment type="caution">
    <text evidence="2">The sequence shown here is derived from an EMBL/GenBank/DDBJ whole genome shotgun (WGS) entry which is preliminary data.</text>
</comment>
<dbReference type="EMBL" id="JASPKY010000390">
    <property type="protein sequence ID" value="KAK9702508.1"/>
    <property type="molecule type" value="Genomic_DNA"/>
</dbReference>
<evidence type="ECO:0000313" key="3">
    <source>
        <dbReference type="Proteomes" id="UP001458880"/>
    </source>
</evidence>
<name>A0AAW1JGI2_POPJA</name>
<evidence type="ECO:0008006" key="4">
    <source>
        <dbReference type="Google" id="ProtNLM"/>
    </source>
</evidence>
<evidence type="ECO:0000313" key="2">
    <source>
        <dbReference type="EMBL" id="KAK9702508.1"/>
    </source>
</evidence>